<proteinExistence type="predicted"/>
<evidence type="ECO:0000313" key="3">
    <source>
        <dbReference type="Proteomes" id="UP000774617"/>
    </source>
</evidence>
<gene>
    <name evidence="2" type="ORF">B0J12DRAFT_739870</name>
</gene>
<evidence type="ECO:0000259" key="1">
    <source>
        <dbReference type="Pfam" id="PF12697"/>
    </source>
</evidence>
<dbReference type="PANTHER" id="PTHR37017">
    <property type="entry name" value="AB HYDROLASE-1 DOMAIN-CONTAINING PROTEIN-RELATED"/>
    <property type="match status" value="1"/>
</dbReference>
<dbReference type="InterPro" id="IPR000073">
    <property type="entry name" value="AB_hydrolase_1"/>
</dbReference>
<dbReference type="PANTHER" id="PTHR37017:SF13">
    <property type="entry name" value="AB HYDROLASE-1 DOMAIN-CONTAINING PROTEIN"/>
    <property type="match status" value="1"/>
</dbReference>
<dbReference type="InterPro" id="IPR029058">
    <property type="entry name" value="AB_hydrolase_fold"/>
</dbReference>
<dbReference type="Pfam" id="PF12697">
    <property type="entry name" value="Abhydrolase_6"/>
    <property type="match status" value="1"/>
</dbReference>
<evidence type="ECO:0000313" key="2">
    <source>
        <dbReference type="EMBL" id="KAH7052332.1"/>
    </source>
</evidence>
<dbReference type="SUPFAM" id="SSF53474">
    <property type="entry name" value="alpha/beta-Hydrolases"/>
    <property type="match status" value="1"/>
</dbReference>
<dbReference type="InterPro" id="IPR052897">
    <property type="entry name" value="Sec-Metab_Biosynth_Hydrolase"/>
</dbReference>
<organism evidence="2 3">
    <name type="scientific">Macrophomina phaseolina</name>
    <dbReference type="NCBI Taxonomy" id="35725"/>
    <lineage>
        <taxon>Eukaryota</taxon>
        <taxon>Fungi</taxon>
        <taxon>Dikarya</taxon>
        <taxon>Ascomycota</taxon>
        <taxon>Pezizomycotina</taxon>
        <taxon>Dothideomycetes</taxon>
        <taxon>Dothideomycetes incertae sedis</taxon>
        <taxon>Botryosphaeriales</taxon>
        <taxon>Botryosphaeriaceae</taxon>
        <taxon>Macrophomina</taxon>
    </lineage>
</organism>
<keyword evidence="3" id="KW-1185">Reference proteome</keyword>
<dbReference type="Proteomes" id="UP000774617">
    <property type="component" value="Unassembled WGS sequence"/>
</dbReference>
<accession>A0ABQ8GDD6</accession>
<comment type="caution">
    <text evidence="2">The sequence shown here is derived from an EMBL/GenBank/DDBJ whole genome shotgun (WGS) entry which is preliminary data.</text>
</comment>
<protein>
    <recommendedName>
        <fullName evidence="1">AB hydrolase-1 domain-containing protein</fullName>
    </recommendedName>
</protein>
<feature type="domain" description="AB hydrolase-1" evidence="1">
    <location>
        <begin position="39"/>
        <end position="247"/>
    </location>
</feature>
<sequence>MVVHVHIIPGSFTLERFYVPLRNAVIAAGYEASITPLLSAGKRDGQPAATMEEDAQHIRKANEALLEQGKDIVLVMHSYGGIPGTQSVEGLLKSEREKTGQAGGVARLVYLTALAPEPGRSLNDVMAPLMEKYKDVSYVKVEGDYMSHEHELSAKFTFSDLPAEEGLALAKQMPHHSTISFSGKLSYPAYNYVGTSYIVCTEDLCVPVDLQRSMIRSIERESGRKIHVQDLMSGHFPMWSRPAETARMIAAAVEQMNVPTYRSVDKVKLMNAAVEQAV</sequence>
<name>A0ABQ8GDD6_9PEZI</name>
<dbReference type="EMBL" id="JAGTJR010000011">
    <property type="protein sequence ID" value="KAH7052332.1"/>
    <property type="molecule type" value="Genomic_DNA"/>
</dbReference>
<dbReference type="Gene3D" id="3.40.50.1820">
    <property type="entry name" value="alpha/beta hydrolase"/>
    <property type="match status" value="1"/>
</dbReference>
<reference evidence="2 3" key="1">
    <citation type="journal article" date="2021" name="Nat. Commun.">
        <title>Genetic determinants of endophytism in the Arabidopsis root mycobiome.</title>
        <authorList>
            <person name="Mesny F."/>
            <person name="Miyauchi S."/>
            <person name="Thiergart T."/>
            <person name="Pickel B."/>
            <person name="Atanasova L."/>
            <person name="Karlsson M."/>
            <person name="Huettel B."/>
            <person name="Barry K.W."/>
            <person name="Haridas S."/>
            <person name="Chen C."/>
            <person name="Bauer D."/>
            <person name="Andreopoulos W."/>
            <person name="Pangilinan J."/>
            <person name="LaButti K."/>
            <person name="Riley R."/>
            <person name="Lipzen A."/>
            <person name="Clum A."/>
            <person name="Drula E."/>
            <person name="Henrissat B."/>
            <person name="Kohler A."/>
            <person name="Grigoriev I.V."/>
            <person name="Martin F.M."/>
            <person name="Hacquard S."/>
        </authorList>
    </citation>
    <scope>NUCLEOTIDE SEQUENCE [LARGE SCALE GENOMIC DNA]</scope>
    <source>
        <strain evidence="2 3">MPI-SDFR-AT-0080</strain>
    </source>
</reference>